<dbReference type="InterPro" id="IPR016024">
    <property type="entry name" value="ARM-type_fold"/>
</dbReference>
<sequence>MRSGSHSLKLKTTTRPPLFSCGFFRQCTQSVLSPTTVNPPAAAAAAELEDSDSSSSSNTSQSFTQWRFPMGAADDQPKEVDGRMPPPPTARRAAEGNSRSLEENFHVAEIQFGSGSDSDRLRAIHLLERCLVPDPRSAADCPAGVMAGVVSCLREGGAAARRSASKVLLALSLAEENRRVAVEAGAVTAVVEALADAETAAAERSLAALELLCTTAEGAAEVRAHALSVPMMVQVMGKMEARGKEHALSVLGVIYGGSRSESESDVAVAPAEEVARAVMLALQGECSARGRRKGAQLLKTLQENGGLDLSEQCEMNG</sequence>
<protein>
    <recommendedName>
        <fullName evidence="2">U-box domain-containing protein</fullName>
    </recommendedName>
</protein>
<reference evidence="3 4" key="1">
    <citation type="journal article" date="2013" name="BMC Genomics">
        <title>The miniature genome of a carnivorous plant Genlisea aurea contains a low number of genes and short non-coding sequences.</title>
        <authorList>
            <person name="Leushkin E.V."/>
            <person name="Sutormin R.A."/>
            <person name="Nabieva E.R."/>
            <person name="Penin A.A."/>
            <person name="Kondrashov A.S."/>
            <person name="Logacheva M.D."/>
        </authorList>
    </citation>
    <scope>NUCLEOTIDE SEQUENCE [LARGE SCALE GENOMIC DNA]</scope>
</reference>
<dbReference type="SUPFAM" id="SSF48371">
    <property type="entry name" value="ARM repeat"/>
    <property type="match status" value="1"/>
</dbReference>
<gene>
    <name evidence="3" type="ORF">M569_16054</name>
</gene>
<feature type="region of interest" description="Disordered" evidence="1">
    <location>
        <begin position="37"/>
        <end position="100"/>
    </location>
</feature>
<evidence type="ECO:0000259" key="2">
    <source>
        <dbReference type="Pfam" id="PF25598"/>
    </source>
</evidence>
<evidence type="ECO:0000256" key="1">
    <source>
        <dbReference type="SAM" id="MobiDB-lite"/>
    </source>
</evidence>
<organism evidence="3 4">
    <name type="scientific">Genlisea aurea</name>
    <dbReference type="NCBI Taxonomy" id="192259"/>
    <lineage>
        <taxon>Eukaryota</taxon>
        <taxon>Viridiplantae</taxon>
        <taxon>Streptophyta</taxon>
        <taxon>Embryophyta</taxon>
        <taxon>Tracheophyta</taxon>
        <taxon>Spermatophyta</taxon>
        <taxon>Magnoliopsida</taxon>
        <taxon>eudicotyledons</taxon>
        <taxon>Gunneridae</taxon>
        <taxon>Pentapetalae</taxon>
        <taxon>asterids</taxon>
        <taxon>lamiids</taxon>
        <taxon>Lamiales</taxon>
        <taxon>Lentibulariaceae</taxon>
        <taxon>Genlisea</taxon>
    </lineage>
</organism>
<dbReference type="PANTHER" id="PTHR47873:SF1">
    <property type="entry name" value="ARM REPEAT SUPERFAMILY PROTEIN"/>
    <property type="match status" value="1"/>
</dbReference>
<name>S8DH95_9LAMI</name>
<evidence type="ECO:0000313" key="3">
    <source>
        <dbReference type="EMBL" id="EPS58757.1"/>
    </source>
</evidence>
<evidence type="ECO:0000313" key="4">
    <source>
        <dbReference type="Proteomes" id="UP000015453"/>
    </source>
</evidence>
<dbReference type="Proteomes" id="UP000015453">
    <property type="component" value="Unassembled WGS sequence"/>
</dbReference>
<dbReference type="Gene3D" id="1.25.10.10">
    <property type="entry name" value="Leucine-rich Repeat Variant"/>
    <property type="match status" value="1"/>
</dbReference>
<dbReference type="AlphaFoldDB" id="S8DH95"/>
<dbReference type="EMBL" id="AUSU01008927">
    <property type="protein sequence ID" value="EPS58757.1"/>
    <property type="molecule type" value="Genomic_DNA"/>
</dbReference>
<comment type="caution">
    <text evidence="3">The sequence shown here is derived from an EMBL/GenBank/DDBJ whole genome shotgun (WGS) entry which is preliminary data.</text>
</comment>
<dbReference type="PANTHER" id="PTHR47873">
    <property type="entry name" value="ARM REPEAT SUPERFAMILY PROTEIN"/>
    <property type="match status" value="1"/>
</dbReference>
<accession>S8DH95</accession>
<dbReference type="Pfam" id="PF25598">
    <property type="entry name" value="ARM_PUB"/>
    <property type="match status" value="1"/>
</dbReference>
<feature type="domain" description="U-box" evidence="2">
    <location>
        <begin position="115"/>
        <end position="304"/>
    </location>
</feature>
<keyword evidence="4" id="KW-1185">Reference proteome</keyword>
<dbReference type="InterPro" id="IPR011989">
    <property type="entry name" value="ARM-like"/>
</dbReference>
<proteinExistence type="predicted"/>
<dbReference type="InterPro" id="IPR058678">
    <property type="entry name" value="ARM_PUB"/>
</dbReference>
<dbReference type="OrthoDB" id="1930451at2759"/>